<feature type="compositionally biased region" description="Low complexity" evidence="1">
    <location>
        <begin position="1"/>
        <end position="17"/>
    </location>
</feature>
<organism evidence="2 3">
    <name type="scientific">Nocardia kruczakiae</name>
    <dbReference type="NCBI Taxonomy" id="261477"/>
    <lineage>
        <taxon>Bacteria</taxon>
        <taxon>Bacillati</taxon>
        <taxon>Actinomycetota</taxon>
        <taxon>Actinomycetes</taxon>
        <taxon>Mycobacteriales</taxon>
        <taxon>Nocardiaceae</taxon>
        <taxon>Nocardia</taxon>
    </lineage>
</organism>
<evidence type="ECO:0000256" key="1">
    <source>
        <dbReference type="SAM" id="MobiDB-lite"/>
    </source>
</evidence>
<evidence type="ECO:0000313" key="3">
    <source>
        <dbReference type="Proteomes" id="UP001251217"/>
    </source>
</evidence>
<proteinExistence type="predicted"/>
<protein>
    <submittedName>
        <fullName evidence="2">Uncharacterized protein</fullName>
    </submittedName>
</protein>
<dbReference type="EMBL" id="JAVDWW010000016">
    <property type="protein sequence ID" value="MDR7172990.1"/>
    <property type="molecule type" value="Genomic_DNA"/>
</dbReference>
<dbReference type="Proteomes" id="UP001251217">
    <property type="component" value="Unassembled WGS sequence"/>
</dbReference>
<gene>
    <name evidence="2" type="ORF">J2W56_006756</name>
</gene>
<sequence>MDNSSTTSRTSCSTTGSDAAEPNHNHVGHGLRRFSQAVPSPGLSPHRSAVEPAVGVVLPARRRASTVRRPSATAVTLERPLVRNQLGPLYLCISAVVSLWCSAWRREDLDDYGPLVPGTRRKHMSSIPPGCRLTRSRG</sequence>
<evidence type="ECO:0000313" key="2">
    <source>
        <dbReference type="EMBL" id="MDR7172990.1"/>
    </source>
</evidence>
<reference evidence="2 3" key="1">
    <citation type="submission" date="2023-07" db="EMBL/GenBank/DDBJ databases">
        <title>Sorghum-associated microbial communities from plants grown in Nebraska, USA.</title>
        <authorList>
            <person name="Schachtman D."/>
        </authorList>
    </citation>
    <scope>NUCLEOTIDE SEQUENCE [LARGE SCALE GENOMIC DNA]</scope>
    <source>
        <strain evidence="2 3">4272</strain>
    </source>
</reference>
<accession>A0ABU1XR07</accession>
<feature type="region of interest" description="Disordered" evidence="1">
    <location>
        <begin position="1"/>
        <end position="28"/>
    </location>
</feature>
<comment type="caution">
    <text evidence="2">The sequence shown here is derived from an EMBL/GenBank/DDBJ whole genome shotgun (WGS) entry which is preliminary data.</text>
</comment>
<name>A0ABU1XR07_9NOCA</name>
<keyword evidence="3" id="KW-1185">Reference proteome</keyword>